<sequence>MVAFVGRAETHPMCSTAESHRLFPQLALAQLAEEAVGNVSAIECGSLAAMFLRHGVRIIGSNMIEVHRAAAGKLGDGQARKPLFDEPFYSRSCRL</sequence>
<organism evidence="1">
    <name type="scientific">Anopheles sinensis</name>
    <name type="common">Mosquito</name>
    <dbReference type="NCBI Taxonomy" id="74873"/>
    <lineage>
        <taxon>Eukaryota</taxon>
        <taxon>Metazoa</taxon>
        <taxon>Ecdysozoa</taxon>
        <taxon>Arthropoda</taxon>
        <taxon>Hexapoda</taxon>
        <taxon>Insecta</taxon>
        <taxon>Pterygota</taxon>
        <taxon>Neoptera</taxon>
        <taxon>Endopterygota</taxon>
        <taxon>Diptera</taxon>
        <taxon>Nematocera</taxon>
        <taxon>Culicoidea</taxon>
        <taxon>Culicidae</taxon>
        <taxon>Anophelinae</taxon>
        <taxon>Anopheles</taxon>
    </lineage>
</organism>
<dbReference type="Proteomes" id="UP000030765">
    <property type="component" value="Unassembled WGS sequence"/>
</dbReference>
<name>A0A084WCI4_ANOSI</name>
<dbReference type="GO" id="GO:0016301">
    <property type="term" value="F:kinase activity"/>
    <property type="evidence" value="ECO:0007669"/>
    <property type="project" value="UniProtKB-KW"/>
</dbReference>
<evidence type="ECO:0000313" key="2">
    <source>
        <dbReference type="EnsemblMetazoa" id="ASIC015990-PA"/>
    </source>
</evidence>
<evidence type="ECO:0000313" key="1">
    <source>
        <dbReference type="EMBL" id="KFB47928.1"/>
    </source>
</evidence>
<dbReference type="EMBL" id="KE525335">
    <property type="protein sequence ID" value="KFB47928.1"/>
    <property type="molecule type" value="Genomic_DNA"/>
</dbReference>
<dbReference type="EnsemblMetazoa" id="ASIC015990-RA">
    <property type="protein sequence ID" value="ASIC015990-PA"/>
    <property type="gene ID" value="ASIC015990"/>
</dbReference>
<dbReference type="VEuPathDB" id="VectorBase:ASIC015990"/>
<accession>A0A084WCI4</accession>
<dbReference type="EMBL" id="ATLV01022669">
    <property type="status" value="NOT_ANNOTATED_CDS"/>
    <property type="molecule type" value="Genomic_DNA"/>
</dbReference>
<dbReference type="AlphaFoldDB" id="A0A084WCI4"/>
<evidence type="ECO:0000313" key="3">
    <source>
        <dbReference type="Proteomes" id="UP000030765"/>
    </source>
</evidence>
<protein>
    <submittedName>
        <fullName evidence="1 2">Nucleoside diphosphate kinase</fullName>
    </submittedName>
</protein>
<keyword evidence="1" id="KW-0418">Kinase</keyword>
<keyword evidence="1" id="KW-0808">Transferase</keyword>
<keyword evidence="3" id="KW-1185">Reference proteome</keyword>
<reference evidence="1 3" key="1">
    <citation type="journal article" date="2014" name="BMC Genomics">
        <title>Genome sequence of Anopheles sinensis provides insight into genetics basis of mosquito competence for malaria parasites.</title>
        <authorList>
            <person name="Zhou D."/>
            <person name="Zhang D."/>
            <person name="Ding G."/>
            <person name="Shi L."/>
            <person name="Hou Q."/>
            <person name="Ye Y."/>
            <person name="Xu Y."/>
            <person name="Zhou H."/>
            <person name="Xiong C."/>
            <person name="Li S."/>
            <person name="Yu J."/>
            <person name="Hong S."/>
            <person name="Yu X."/>
            <person name="Zou P."/>
            <person name="Chen C."/>
            <person name="Chang X."/>
            <person name="Wang W."/>
            <person name="Lv Y."/>
            <person name="Sun Y."/>
            <person name="Ma L."/>
            <person name="Shen B."/>
            <person name="Zhu C."/>
        </authorList>
    </citation>
    <scope>NUCLEOTIDE SEQUENCE [LARGE SCALE GENOMIC DNA]</scope>
</reference>
<proteinExistence type="predicted"/>
<gene>
    <name evidence="1" type="ORF">ZHAS_00015990</name>
</gene>
<reference evidence="2" key="2">
    <citation type="submission" date="2020-05" db="UniProtKB">
        <authorList>
            <consortium name="EnsemblMetazoa"/>
        </authorList>
    </citation>
    <scope>IDENTIFICATION</scope>
</reference>